<dbReference type="InterPro" id="IPR019734">
    <property type="entry name" value="TPR_rpt"/>
</dbReference>
<reference evidence="2" key="1">
    <citation type="submission" date="2025-08" db="UniProtKB">
        <authorList>
            <consortium name="RefSeq"/>
        </authorList>
    </citation>
    <scope>IDENTIFICATION</scope>
</reference>
<sequence>MNASQSKNNTLSTTRDSYLTAREGSSAGSIRSSSGSSGVFLSNRGPAVLRQGDDSTVHSMMTPAEKLSQCDSRAQALADTKQSDACIQDLVRCLALTRLVYGDEPLRLAQAHVRLAKAYLQFKGWAAQAHSHASRAWDLLSDSSLSSSQPEQRVSVLACLLSIHQTLGAAALLLSNPGEAESCFVSAKRLLRDLEELKGITQAERMDADFGILTNLSRVYHRQGRPEEALRQCEKALELLQGGGEPGQTCAVYREMAAIEQAQGHLDRAIECLLQAHSIALSQDAGGLEGAHIAHSLALAYSTAAEPHHTVDSAVHYFEESVNAYRNALGPEDAQTLSVQDDYSRFLLLNGQHERVVEIQRESLALKRKTFGDLSAELADTLQLIGGVEMTQGQMRQAYRTMKKCLDIHNVLYGPQHKKTRETQRTVNMLSQAPQVGWRQRREGDMKTRPPFCSVVPSRTAGDCASQSDS</sequence>
<evidence type="ECO:0000313" key="2">
    <source>
        <dbReference type="RefSeq" id="XP_030621190.1"/>
    </source>
</evidence>
<dbReference type="Proteomes" id="UP000504632">
    <property type="component" value="Chromosome 2"/>
</dbReference>
<dbReference type="InParanoid" id="A0A6J2ULL7"/>
<dbReference type="SUPFAM" id="SSF48452">
    <property type="entry name" value="TPR-like"/>
    <property type="match status" value="2"/>
</dbReference>
<evidence type="ECO:0000313" key="1">
    <source>
        <dbReference type="Proteomes" id="UP000504632"/>
    </source>
</evidence>
<proteinExistence type="predicted"/>
<dbReference type="PANTHER" id="PTHR14485">
    <property type="entry name" value="TETRATRICOPEPTIDE REPEAT PROTEIN 23"/>
    <property type="match status" value="1"/>
</dbReference>
<dbReference type="Gene3D" id="1.25.40.10">
    <property type="entry name" value="Tetratricopeptide repeat domain"/>
    <property type="match status" value="2"/>
</dbReference>
<dbReference type="Pfam" id="PF13424">
    <property type="entry name" value="TPR_12"/>
    <property type="match status" value="1"/>
</dbReference>
<dbReference type="GeneID" id="115804839"/>
<protein>
    <submittedName>
        <fullName evidence="2">Tetratricopeptide repeat protein 23</fullName>
    </submittedName>
</protein>
<name>A0A6J2ULL7_CHACN</name>
<dbReference type="PANTHER" id="PTHR14485:SF3">
    <property type="entry name" value="TETRATRICOPEPTIDE REPEAT PROTEIN 23"/>
    <property type="match status" value="1"/>
</dbReference>
<accession>A0A6J2ULL7</accession>
<keyword evidence="1" id="KW-1185">Reference proteome</keyword>
<dbReference type="InterPro" id="IPR042621">
    <property type="entry name" value="TTC23/TTC23L"/>
</dbReference>
<dbReference type="RefSeq" id="XP_030621190.1">
    <property type="nucleotide sequence ID" value="XM_030765330.1"/>
</dbReference>
<dbReference type="AlphaFoldDB" id="A0A6J2ULL7"/>
<dbReference type="CTD" id="64927"/>
<dbReference type="OrthoDB" id="9986634at2759"/>
<gene>
    <name evidence="2" type="primary">ttc23</name>
</gene>
<organism evidence="1 2">
    <name type="scientific">Chanos chanos</name>
    <name type="common">Milkfish</name>
    <name type="synonym">Mugil chanos</name>
    <dbReference type="NCBI Taxonomy" id="29144"/>
    <lineage>
        <taxon>Eukaryota</taxon>
        <taxon>Metazoa</taxon>
        <taxon>Chordata</taxon>
        <taxon>Craniata</taxon>
        <taxon>Vertebrata</taxon>
        <taxon>Euteleostomi</taxon>
        <taxon>Actinopterygii</taxon>
        <taxon>Neopterygii</taxon>
        <taxon>Teleostei</taxon>
        <taxon>Ostariophysi</taxon>
        <taxon>Gonorynchiformes</taxon>
        <taxon>Chanidae</taxon>
        <taxon>Chanos</taxon>
    </lineage>
</organism>
<dbReference type="InterPro" id="IPR011990">
    <property type="entry name" value="TPR-like_helical_dom_sf"/>
</dbReference>
<dbReference type="SMART" id="SM00028">
    <property type="entry name" value="TPR"/>
    <property type="match status" value="4"/>
</dbReference>